<proteinExistence type="predicted"/>
<feature type="compositionally biased region" description="Polar residues" evidence="1">
    <location>
        <begin position="1"/>
        <end position="15"/>
    </location>
</feature>
<dbReference type="EMBL" id="NMUH01001824">
    <property type="protein sequence ID" value="MQL95712.1"/>
    <property type="molecule type" value="Genomic_DNA"/>
</dbReference>
<feature type="compositionally biased region" description="Basic and acidic residues" evidence="1">
    <location>
        <begin position="46"/>
        <end position="55"/>
    </location>
</feature>
<feature type="compositionally biased region" description="Polar residues" evidence="1">
    <location>
        <begin position="25"/>
        <end position="34"/>
    </location>
</feature>
<evidence type="ECO:0000313" key="2">
    <source>
        <dbReference type="EMBL" id="MQL95712.1"/>
    </source>
</evidence>
<evidence type="ECO:0000313" key="3">
    <source>
        <dbReference type="Proteomes" id="UP000652761"/>
    </source>
</evidence>
<feature type="region of interest" description="Disordered" evidence="1">
    <location>
        <begin position="1"/>
        <end position="71"/>
    </location>
</feature>
<dbReference type="AlphaFoldDB" id="A0A843VB36"/>
<sequence length="128" mass="14634">MISRSQGSSFTSRRTFQSKEIAGEASQTLDQAPQSRGRRSTQAQEDEQRHEERGEQQALAPQGPMVLPPPPPVDYGMFMQGLVQAMLRLHLQFPRSIPMVVCPSWRGLRGWLYLLLRRRVGLFWQRAG</sequence>
<comment type="caution">
    <text evidence="2">The sequence shown here is derived from an EMBL/GenBank/DDBJ whole genome shotgun (WGS) entry which is preliminary data.</text>
</comment>
<dbReference type="Proteomes" id="UP000652761">
    <property type="component" value="Unassembled WGS sequence"/>
</dbReference>
<name>A0A843VB36_COLES</name>
<reference evidence="2" key="1">
    <citation type="submission" date="2017-07" db="EMBL/GenBank/DDBJ databases">
        <title>Taro Niue Genome Assembly and Annotation.</title>
        <authorList>
            <person name="Atibalentja N."/>
            <person name="Keating K."/>
            <person name="Fields C.J."/>
        </authorList>
    </citation>
    <scope>NUCLEOTIDE SEQUENCE</scope>
    <source>
        <strain evidence="2">Niue_2</strain>
        <tissue evidence="2">Leaf</tissue>
    </source>
</reference>
<organism evidence="2 3">
    <name type="scientific">Colocasia esculenta</name>
    <name type="common">Wild taro</name>
    <name type="synonym">Arum esculentum</name>
    <dbReference type="NCBI Taxonomy" id="4460"/>
    <lineage>
        <taxon>Eukaryota</taxon>
        <taxon>Viridiplantae</taxon>
        <taxon>Streptophyta</taxon>
        <taxon>Embryophyta</taxon>
        <taxon>Tracheophyta</taxon>
        <taxon>Spermatophyta</taxon>
        <taxon>Magnoliopsida</taxon>
        <taxon>Liliopsida</taxon>
        <taxon>Araceae</taxon>
        <taxon>Aroideae</taxon>
        <taxon>Colocasieae</taxon>
        <taxon>Colocasia</taxon>
    </lineage>
</organism>
<protein>
    <submittedName>
        <fullName evidence="2">Uncharacterized protein</fullName>
    </submittedName>
</protein>
<keyword evidence="3" id="KW-1185">Reference proteome</keyword>
<accession>A0A843VB36</accession>
<evidence type="ECO:0000256" key="1">
    <source>
        <dbReference type="SAM" id="MobiDB-lite"/>
    </source>
</evidence>
<gene>
    <name evidence="2" type="ORF">Taro_028379</name>
</gene>